<comment type="caution">
    <text evidence="2">The sequence shown here is derived from an EMBL/GenBank/DDBJ whole genome shotgun (WGS) entry which is preliminary data.</text>
</comment>
<dbReference type="AlphaFoldDB" id="A0A9K3JH43"/>
<reference evidence="2" key="2">
    <citation type="submission" date="2020-06" db="EMBL/GenBank/DDBJ databases">
        <title>Helianthus annuus Genome sequencing and assembly Release 2.</title>
        <authorList>
            <person name="Gouzy J."/>
            <person name="Langlade N."/>
            <person name="Munos S."/>
        </authorList>
    </citation>
    <scope>NUCLEOTIDE SEQUENCE</scope>
    <source>
        <tissue evidence="2">Leaves</tissue>
    </source>
</reference>
<keyword evidence="1" id="KW-0812">Transmembrane</keyword>
<accession>A0A9K3JH43</accession>
<feature type="transmembrane region" description="Helical" evidence="1">
    <location>
        <begin position="33"/>
        <end position="54"/>
    </location>
</feature>
<reference evidence="2" key="1">
    <citation type="journal article" date="2017" name="Nature">
        <title>The sunflower genome provides insights into oil metabolism, flowering and Asterid evolution.</title>
        <authorList>
            <person name="Badouin H."/>
            <person name="Gouzy J."/>
            <person name="Grassa C.J."/>
            <person name="Murat F."/>
            <person name="Staton S.E."/>
            <person name="Cottret L."/>
            <person name="Lelandais-Briere C."/>
            <person name="Owens G.L."/>
            <person name="Carrere S."/>
            <person name="Mayjonade B."/>
            <person name="Legrand L."/>
            <person name="Gill N."/>
            <person name="Kane N.C."/>
            <person name="Bowers J.E."/>
            <person name="Hubner S."/>
            <person name="Bellec A."/>
            <person name="Berard A."/>
            <person name="Berges H."/>
            <person name="Blanchet N."/>
            <person name="Boniface M.C."/>
            <person name="Brunel D."/>
            <person name="Catrice O."/>
            <person name="Chaidir N."/>
            <person name="Claudel C."/>
            <person name="Donnadieu C."/>
            <person name="Faraut T."/>
            <person name="Fievet G."/>
            <person name="Helmstetter N."/>
            <person name="King M."/>
            <person name="Knapp S.J."/>
            <person name="Lai Z."/>
            <person name="Le Paslier M.C."/>
            <person name="Lippi Y."/>
            <person name="Lorenzon L."/>
            <person name="Mandel J.R."/>
            <person name="Marage G."/>
            <person name="Marchand G."/>
            <person name="Marquand E."/>
            <person name="Bret-Mestries E."/>
            <person name="Morien E."/>
            <person name="Nambeesan S."/>
            <person name="Nguyen T."/>
            <person name="Pegot-Espagnet P."/>
            <person name="Pouilly N."/>
            <person name="Raftis F."/>
            <person name="Sallet E."/>
            <person name="Schiex T."/>
            <person name="Thomas J."/>
            <person name="Vandecasteele C."/>
            <person name="Vares D."/>
            <person name="Vear F."/>
            <person name="Vautrin S."/>
            <person name="Crespi M."/>
            <person name="Mangin B."/>
            <person name="Burke J.M."/>
            <person name="Salse J."/>
            <person name="Munos S."/>
            <person name="Vincourt P."/>
            <person name="Rieseberg L.H."/>
            <person name="Langlade N.B."/>
        </authorList>
    </citation>
    <scope>NUCLEOTIDE SEQUENCE</scope>
    <source>
        <tissue evidence="2">Leaves</tissue>
    </source>
</reference>
<organism evidence="2 3">
    <name type="scientific">Helianthus annuus</name>
    <name type="common">Common sunflower</name>
    <dbReference type="NCBI Taxonomy" id="4232"/>
    <lineage>
        <taxon>Eukaryota</taxon>
        <taxon>Viridiplantae</taxon>
        <taxon>Streptophyta</taxon>
        <taxon>Embryophyta</taxon>
        <taxon>Tracheophyta</taxon>
        <taxon>Spermatophyta</taxon>
        <taxon>Magnoliopsida</taxon>
        <taxon>eudicotyledons</taxon>
        <taxon>Gunneridae</taxon>
        <taxon>Pentapetalae</taxon>
        <taxon>asterids</taxon>
        <taxon>campanulids</taxon>
        <taxon>Asterales</taxon>
        <taxon>Asteraceae</taxon>
        <taxon>Asteroideae</taxon>
        <taxon>Heliantheae alliance</taxon>
        <taxon>Heliantheae</taxon>
        <taxon>Helianthus</taxon>
    </lineage>
</organism>
<gene>
    <name evidence="2" type="ORF">HanXRQr2_Chr03g0116061</name>
</gene>
<evidence type="ECO:0000313" key="3">
    <source>
        <dbReference type="Proteomes" id="UP000215914"/>
    </source>
</evidence>
<feature type="transmembrane region" description="Helical" evidence="1">
    <location>
        <begin position="83"/>
        <end position="103"/>
    </location>
</feature>
<dbReference type="Gramene" id="mRNA:HanXRQr2_Chr03g0116061">
    <property type="protein sequence ID" value="CDS:HanXRQr2_Chr03g0116061.1"/>
    <property type="gene ID" value="HanXRQr2_Chr03g0116061"/>
</dbReference>
<sequence length="131" mass="14221">MFVIPFSARSKADTIDKLAPRLCPVMTMLRSSFLYFSTSWLILDNTCVLALTFVKDEFGSSEVYIVNQPRITFGMVSSSSLSLSLLLLPPSLVSVVVGVNALGRKSGSADVLLAPRTSTHSKSRLVPLHAM</sequence>
<protein>
    <submittedName>
        <fullName evidence="2">Uncharacterized protein</fullName>
    </submittedName>
</protein>
<keyword evidence="1" id="KW-0472">Membrane</keyword>
<keyword evidence="3" id="KW-1185">Reference proteome</keyword>
<keyword evidence="1" id="KW-1133">Transmembrane helix</keyword>
<proteinExistence type="predicted"/>
<evidence type="ECO:0000313" key="2">
    <source>
        <dbReference type="EMBL" id="KAF5814876.1"/>
    </source>
</evidence>
<dbReference type="Proteomes" id="UP000215914">
    <property type="component" value="Unassembled WGS sequence"/>
</dbReference>
<name>A0A9K3JH43_HELAN</name>
<dbReference type="EMBL" id="MNCJ02000318">
    <property type="protein sequence ID" value="KAF5814876.1"/>
    <property type="molecule type" value="Genomic_DNA"/>
</dbReference>
<evidence type="ECO:0000256" key="1">
    <source>
        <dbReference type="SAM" id="Phobius"/>
    </source>
</evidence>